<dbReference type="PANTHER" id="PTHR43046">
    <property type="entry name" value="GDP-MANNOSE MANNOSYL HYDROLASE"/>
    <property type="match status" value="1"/>
</dbReference>
<dbReference type="EMBL" id="CP139960">
    <property type="protein sequence ID" value="WQD38423.1"/>
    <property type="molecule type" value="Genomic_DNA"/>
</dbReference>
<accession>A0ABZ0W589</accession>
<dbReference type="PROSITE" id="PS00893">
    <property type="entry name" value="NUDIX_BOX"/>
    <property type="match status" value="1"/>
</dbReference>
<sequence>MNTSLQILPAVAAIVFNDAGEVLLQKRRDVDQWGIISGHVEFGETVEEAIKREIKEETNSKAIILRLIGVYSSPASQTYRYGDRTVQYVTSYFEAIIEEKIDLDFFNQETAALEFFNIDNMPVDMAQINPYWLSDALSKEQKVFLR</sequence>
<dbReference type="Pfam" id="PF00293">
    <property type="entry name" value="NUDIX"/>
    <property type="match status" value="1"/>
</dbReference>
<evidence type="ECO:0000256" key="1">
    <source>
        <dbReference type="ARBA" id="ARBA00001946"/>
    </source>
</evidence>
<dbReference type="InterPro" id="IPR015797">
    <property type="entry name" value="NUDIX_hydrolase-like_dom_sf"/>
</dbReference>
<dbReference type="PRINTS" id="PR00502">
    <property type="entry name" value="NUDIXFAMILY"/>
</dbReference>
<dbReference type="InterPro" id="IPR020476">
    <property type="entry name" value="Nudix_hydrolase"/>
</dbReference>
<evidence type="ECO:0000313" key="5">
    <source>
        <dbReference type="EMBL" id="WQD38423.1"/>
    </source>
</evidence>
<evidence type="ECO:0000256" key="2">
    <source>
        <dbReference type="ARBA" id="ARBA00022801"/>
    </source>
</evidence>
<keyword evidence="2 3" id="KW-0378">Hydrolase</keyword>
<dbReference type="SUPFAM" id="SSF55811">
    <property type="entry name" value="Nudix"/>
    <property type="match status" value="1"/>
</dbReference>
<dbReference type="PROSITE" id="PS51462">
    <property type="entry name" value="NUDIX"/>
    <property type="match status" value="1"/>
</dbReference>
<feature type="domain" description="Nudix hydrolase" evidence="4">
    <location>
        <begin position="6"/>
        <end position="139"/>
    </location>
</feature>
<evidence type="ECO:0000259" key="4">
    <source>
        <dbReference type="PROSITE" id="PS51462"/>
    </source>
</evidence>
<dbReference type="PANTHER" id="PTHR43046:SF2">
    <property type="entry name" value="8-OXO-DGTP DIPHOSPHATASE-RELATED"/>
    <property type="match status" value="1"/>
</dbReference>
<keyword evidence="6" id="KW-1185">Reference proteome</keyword>
<evidence type="ECO:0000313" key="6">
    <source>
        <dbReference type="Proteomes" id="UP001325680"/>
    </source>
</evidence>
<protein>
    <submittedName>
        <fullName evidence="5">NUDIX domain-containing protein</fullName>
    </submittedName>
</protein>
<name>A0ABZ0W589_9BACT</name>
<reference evidence="5 6" key="1">
    <citation type="submission" date="2023-12" db="EMBL/GenBank/DDBJ databases">
        <title>Genome sequencing and assembly of bacterial species from a model synthetic community.</title>
        <authorList>
            <person name="Hogle S.L."/>
        </authorList>
    </citation>
    <scope>NUCLEOTIDE SEQUENCE [LARGE SCALE GENOMIC DNA]</scope>
    <source>
        <strain evidence="5 6">HAMBI_3031</strain>
    </source>
</reference>
<dbReference type="InterPro" id="IPR020084">
    <property type="entry name" value="NUDIX_hydrolase_CS"/>
</dbReference>
<dbReference type="Gene3D" id="3.90.79.10">
    <property type="entry name" value="Nucleoside Triphosphate Pyrophosphohydrolase"/>
    <property type="match status" value="1"/>
</dbReference>
<comment type="cofactor">
    <cofactor evidence="1">
        <name>Mg(2+)</name>
        <dbReference type="ChEBI" id="CHEBI:18420"/>
    </cofactor>
</comment>
<comment type="similarity">
    <text evidence="3">Belongs to the Nudix hydrolase family.</text>
</comment>
<organism evidence="5 6">
    <name type="scientific">Niabella yanshanensis</name>
    <dbReference type="NCBI Taxonomy" id="577386"/>
    <lineage>
        <taxon>Bacteria</taxon>
        <taxon>Pseudomonadati</taxon>
        <taxon>Bacteroidota</taxon>
        <taxon>Chitinophagia</taxon>
        <taxon>Chitinophagales</taxon>
        <taxon>Chitinophagaceae</taxon>
        <taxon>Niabella</taxon>
    </lineage>
</organism>
<dbReference type="RefSeq" id="WP_114791181.1">
    <property type="nucleotide sequence ID" value="NZ_CP139960.1"/>
</dbReference>
<dbReference type="Proteomes" id="UP001325680">
    <property type="component" value="Chromosome"/>
</dbReference>
<proteinExistence type="inferred from homology"/>
<evidence type="ECO:0000256" key="3">
    <source>
        <dbReference type="RuleBase" id="RU003476"/>
    </source>
</evidence>
<dbReference type="InterPro" id="IPR000086">
    <property type="entry name" value="NUDIX_hydrolase_dom"/>
</dbReference>
<gene>
    <name evidence="5" type="ORF">U0035_22370</name>
</gene>